<accession>A0ABX6C1P0</accession>
<evidence type="ECO:0000313" key="3">
    <source>
        <dbReference type="Proteomes" id="UP000326331"/>
    </source>
</evidence>
<dbReference type="EMBL" id="CP042829">
    <property type="protein sequence ID" value="QFG02739.1"/>
    <property type="molecule type" value="Genomic_DNA"/>
</dbReference>
<dbReference type="RefSeq" id="WP_158066663.1">
    <property type="nucleotide sequence ID" value="NZ_CP042829.1"/>
</dbReference>
<evidence type="ECO:0000256" key="1">
    <source>
        <dbReference type="SAM" id="MobiDB-lite"/>
    </source>
</evidence>
<name>A0ABX6C1P0_9CHLR</name>
<protein>
    <submittedName>
        <fullName evidence="2">Uncharacterized protein</fullName>
    </submittedName>
</protein>
<evidence type="ECO:0000313" key="2">
    <source>
        <dbReference type="EMBL" id="QFG02739.1"/>
    </source>
</evidence>
<feature type="region of interest" description="Disordered" evidence="1">
    <location>
        <begin position="81"/>
        <end position="101"/>
    </location>
</feature>
<organism evidence="2 3">
    <name type="scientific">Tepidiforma bonchosmolovskayae</name>
    <dbReference type="NCBI Taxonomy" id="2601677"/>
    <lineage>
        <taxon>Bacteria</taxon>
        <taxon>Bacillati</taxon>
        <taxon>Chloroflexota</taxon>
        <taxon>Tepidiformia</taxon>
        <taxon>Tepidiformales</taxon>
        <taxon>Tepidiformaceae</taxon>
        <taxon>Tepidiforma</taxon>
    </lineage>
</organism>
<keyword evidence="3" id="KW-1185">Reference proteome</keyword>
<gene>
    <name evidence="2" type="ORF">Tbon_05355</name>
</gene>
<dbReference type="Proteomes" id="UP000326331">
    <property type="component" value="Chromosome"/>
</dbReference>
<reference evidence="2 3" key="1">
    <citation type="submission" date="2019-08" db="EMBL/GenBank/DDBJ databases">
        <authorList>
            <person name="Toschakov S.V."/>
        </authorList>
    </citation>
    <scope>NUCLEOTIDE SEQUENCE [LARGE SCALE GENOMIC DNA]</scope>
    <source>
        <strain evidence="2 3">3753O</strain>
    </source>
</reference>
<reference evidence="2 3" key="2">
    <citation type="submission" date="2019-10" db="EMBL/GenBank/DDBJ databases">
        <title>Thermopilla bonchosmolovskayae gen. nov., sp. nov., a moderately thermophilic Chloroflexi bacterium from a Chukotka hot spring (Arctic, Russia), representing a novel classis Thermopillaia, which include previously uncultivated lineage OLB14.</title>
        <authorList>
            <person name="Kochetkova T.V."/>
            <person name="Zayulina K.S."/>
            <person name="Zhigarkov V.S."/>
            <person name="Minaev N.V."/>
            <person name="Novikov A."/>
            <person name="Toshchakov S.V."/>
            <person name="Elcheninov A.G."/>
            <person name="Kublanov I.V."/>
        </authorList>
    </citation>
    <scope>NUCLEOTIDE SEQUENCE [LARGE SCALE GENOMIC DNA]</scope>
    <source>
        <strain evidence="2 3">3753O</strain>
    </source>
</reference>
<sequence>MSDTAHWQGDARLAFGEGFETRVAASLSRNGGPAPWTGELVIHGVAAILPGDRVELTVGRSTRTAIVREAAIRGGAGHRTTTLRIDGEGTPPAALRERQGP</sequence>
<proteinExistence type="predicted"/>